<evidence type="ECO:0000313" key="1">
    <source>
        <dbReference type="EMBL" id="GAG89829.1"/>
    </source>
</evidence>
<name>X1B227_9ZZZZ</name>
<accession>X1B227</accession>
<organism evidence="1">
    <name type="scientific">marine sediment metagenome</name>
    <dbReference type="NCBI Taxonomy" id="412755"/>
    <lineage>
        <taxon>unclassified sequences</taxon>
        <taxon>metagenomes</taxon>
        <taxon>ecological metagenomes</taxon>
    </lineage>
</organism>
<dbReference type="EMBL" id="BART01012005">
    <property type="protein sequence ID" value="GAG89829.1"/>
    <property type="molecule type" value="Genomic_DNA"/>
</dbReference>
<reference evidence="1" key="1">
    <citation type="journal article" date="2014" name="Front. Microbiol.">
        <title>High frequency of phylogenetically diverse reductive dehalogenase-homologous genes in deep subseafloor sedimentary metagenomes.</title>
        <authorList>
            <person name="Kawai M."/>
            <person name="Futagami T."/>
            <person name="Toyoda A."/>
            <person name="Takaki Y."/>
            <person name="Nishi S."/>
            <person name="Hori S."/>
            <person name="Arai W."/>
            <person name="Tsubouchi T."/>
            <person name="Morono Y."/>
            <person name="Uchiyama I."/>
            <person name="Ito T."/>
            <person name="Fujiyama A."/>
            <person name="Inagaki F."/>
            <person name="Takami H."/>
        </authorList>
    </citation>
    <scope>NUCLEOTIDE SEQUENCE</scope>
    <source>
        <strain evidence="1">Expedition CK06-06</strain>
    </source>
</reference>
<sequence>MTTLDRRVVKQTKKVSVIKTVSGDLSFSYDIVPRGHESGFGISARNMHDADKVIGLINRHGYAKASRIWKSDKQKPFSYMFGVLPVKEARKHAKDPYAYGDYVNSCNKSYFRHPIAM</sequence>
<dbReference type="AlphaFoldDB" id="X1B227"/>
<protein>
    <submittedName>
        <fullName evidence="1">Uncharacterized protein</fullName>
    </submittedName>
</protein>
<proteinExistence type="predicted"/>
<comment type="caution">
    <text evidence="1">The sequence shown here is derived from an EMBL/GenBank/DDBJ whole genome shotgun (WGS) entry which is preliminary data.</text>
</comment>
<gene>
    <name evidence="1" type="ORF">S01H4_25277</name>
</gene>